<dbReference type="InterPro" id="IPR011009">
    <property type="entry name" value="Kinase-like_dom_sf"/>
</dbReference>
<feature type="compositionally biased region" description="Basic and acidic residues" evidence="1">
    <location>
        <begin position="329"/>
        <end position="344"/>
    </location>
</feature>
<reference evidence="3 4" key="1">
    <citation type="submission" date="2023-04" db="EMBL/GenBank/DDBJ databases">
        <title>Funneling lignin-derived compounds into biodiesel using alkali-halophilic Citricoccus sp. P2.</title>
        <authorList>
            <person name="Luo C.-B."/>
        </authorList>
    </citation>
    <scope>NUCLEOTIDE SEQUENCE [LARGE SCALE GENOMIC DNA]</scope>
    <source>
        <strain evidence="3 4">P2</strain>
    </source>
</reference>
<protein>
    <submittedName>
        <fullName evidence="3">Phosphotransferase</fullName>
    </submittedName>
</protein>
<dbReference type="InterPro" id="IPR002575">
    <property type="entry name" value="Aminoglycoside_PTrfase"/>
</dbReference>
<dbReference type="PANTHER" id="PTHR21310">
    <property type="entry name" value="AMINOGLYCOSIDE PHOSPHOTRANSFERASE-RELATED-RELATED"/>
    <property type="match status" value="1"/>
</dbReference>
<evidence type="ECO:0000259" key="2">
    <source>
        <dbReference type="Pfam" id="PF01636"/>
    </source>
</evidence>
<evidence type="ECO:0000313" key="4">
    <source>
        <dbReference type="Proteomes" id="UP001219037"/>
    </source>
</evidence>
<name>A0ABY8H4R0_9MICC</name>
<dbReference type="Proteomes" id="UP001219037">
    <property type="component" value="Chromosome"/>
</dbReference>
<organism evidence="3 4">
    <name type="scientific">Citricoccus muralis</name>
    <dbReference type="NCBI Taxonomy" id="169134"/>
    <lineage>
        <taxon>Bacteria</taxon>
        <taxon>Bacillati</taxon>
        <taxon>Actinomycetota</taxon>
        <taxon>Actinomycetes</taxon>
        <taxon>Micrococcales</taxon>
        <taxon>Micrococcaceae</taxon>
        <taxon>Citricoccus</taxon>
    </lineage>
</organism>
<dbReference type="RefSeq" id="WP_278156585.1">
    <property type="nucleotide sequence ID" value="NZ_CP121252.1"/>
</dbReference>
<dbReference type="Gene3D" id="3.90.1200.10">
    <property type="match status" value="1"/>
</dbReference>
<dbReference type="PANTHER" id="PTHR21310:SF15">
    <property type="entry name" value="AMINOGLYCOSIDE PHOSPHOTRANSFERASE DOMAIN-CONTAINING PROTEIN"/>
    <property type="match status" value="1"/>
</dbReference>
<keyword evidence="4" id="KW-1185">Reference proteome</keyword>
<sequence length="427" mass="46537">MNRSPMELAALASAAVPGLSPVSVAAAPDSARDFDSAVVTDREDQRWRIRSPKHEKAAFRLETELQVLSGFTPAIRAKLPFRAPSVAGAVQLDGLRTFVYHNMPGSEIGLDGLVAASEPLPQDIGRVTAAIHQLSDAVVEAANLPVYTADEFRSRRLNELDQAALTGAIPSVLLRRWEAALEETSLWSFQPRVVHGDLHEDNLLVERGRVVGVTGWTDLHWGDPATDFAWLASVEEPAFVEKIIESYRSHMKGGTDENLMRRASLAAEFALAQWMVQGISTHDEQIQGEAATLLEELAEDVRDHGGQDIGVASHPAPTPVPEPEPTPDPESKAPETEKEPDDAPKVALVEDAPEVPEEPEEPADEDVTEEDDDGAVITDSGARPADEPEQPAEPDNAVNLETAPIPLEQLRAMHQRRDNEEHDSRES</sequence>
<feature type="region of interest" description="Disordered" evidence="1">
    <location>
        <begin position="305"/>
        <end position="427"/>
    </location>
</feature>
<dbReference type="InterPro" id="IPR051678">
    <property type="entry name" value="AGP_Transferase"/>
</dbReference>
<dbReference type="Pfam" id="PF01636">
    <property type="entry name" value="APH"/>
    <property type="match status" value="1"/>
</dbReference>
<gene>
    <name evidence="3" type="ORF">P8192_09655</name>
</gene>
<evidence type="ECO:0000256" key="1">
    <source>
        <dbReference type="SAM" id="MobiDB-lite"/>
    </source>
</evidence>
<dbReference type="EMBL" id="CP121252">
    <property type="protein sequence ID" value="WFP15663.1"/>
    <property type="molecule type" value="Genomic_DNA"/>
</dbReference>
<accession>A0ABY8H4R0</accession>
<evidence type="ECO:0000313" key="3">
    <source>
        <dbReference type="EMBL" id="WFP15663.1"/>
    </source>
</evidence>
<feature type="compositionally biased region" description="Basic and acidic residues" evidence="1">
    <location>
        <begin position="415"/>
        <end position="427"/>
    </location>
</feature>
<feature type="compositionally biased region" description="Acidic residues" evidence="1">
    <location>
        <begin position="351"/>
        <end position="374"/>
    </location>
</feature>
<dbReference type="SUPFAM" id="SSF56112">
    <property type="entry name" value="Protein kinase-like (PK-like)"/>
    <property type="match status" value="1"/>
</dbReference>
<proteinExistence type="predicted"/>
<feature type="compositionally biased region" description="Pro residues" evidence="1">
    <location>
        <begin position="316"/>
        <end position="328"/>
    </location>
</feature>
<feature type="domain" description="Aminoglycoside phosphotransferase" evidence="2">
    <location>
        <begin position="32"/>
        <end position="248"/>
    </location>
</feature>